<organism evidence="1 2">
    <name type="scientific">Candidatus Hakubella thermalkaliphila</name>
    <dbReference type="NCBI Taxonomy" id="2754717"/>
    <lineage>
        <taxon>Bacteria</taxon>
        <taxon>Bacillati</taxon>
        <taxon>Actinomycetota</taxon>
        <taxon>Actinomycetota incertae sedis</taxon>
        <taxon>Candidatus Hakubellales</taxon>
        <taxon>Candidatus Hakubellaceae</taxon>
        <taxon>Candidatus Hakubella</taxon>
    </lineage>
</organism>
<accession>A0A6V8NZA4</accession>
<comment type="caution">
    <text evidence="1">The sequence shown here is derived from an EMBL/GenBank/DDBJ whole genome shotgun (WGS) entry which is preliminary data.</text>
</comment>
<evidence type="ECO:0000313" key="1">
    <source>
        <dbReference type="EMBL" id="GFP24561.1"/>
    </source>
</evidence>
<dbReference type="AlphaFoldDB" id="A0A6V8NZA4"/>
<feature type="non-terminal residue" evidence="1">
    <location>
        <position position="49"/>
    </location>
</feature>
<gene>
    <name evidence="1" type="ORF">HKBW3S09_02029</name>
</gene>
<reference evidence="1 2" key="1">
    <citation type="journal article" date="2020" name="Front. Microbiol.">
        <title>Single-cell genomics of novel Actinobacteria with the Wood-Ljungdahl pathway discovered in a serpentinizing system.</title>
        <authorList>
            <person name="Merino N."/>
            <person name="Kawai M."/>
            <person name="Boyd E.S."/>
            <person name="Colman D.R."/>
            <person name="McGlynn S.E."/>
            <person name="Nealson K.H."/>
            <person name="Kurokawa K."/>
            <person name="Hongoh Y."/>
        </authorList>
    </citation>
    <scope>NUCLEOTIDE SEQUENCE [LARGE SCALE GENOMIC DNA]</scope>
    <source>
        <strain evidence="1 2">S09_30</strain>
    </source>
</reference>
<dbReference type="Proteomes" id="UP000585609">
    <property type="component" value="Unassembled WGS sequence"/>
</dbReference>
<protein>
    <submittedName>
        <fullName evidence="1">Uncharacterized protein</fullName>
    </submittedName>
</protein>
<name>A0A6V8NZA4_9ACTN</name>
<dbReference type="EMBL" id="BLRW01000660">
    <property type="protein sequence ID" value="GFP24561.1"/>
    <property type="molecule type" value="Genomic_DNA"/>
</dbReference>
<sequence>MGLKIARDAIKSIGVDITVETSEGKTKFVYGCRIRIHDIYNRLLKSAKN</sequence>
<proteinExistence type="predicted"/>
<evidence type="ECO:0000313" key="2">
    <source>
        <dbReference type="Proteomes" id="UP000585609"/>
    </source>
</evidence>